<accession>A0A6B9XTQ6</accession>
<evidence type="ECO:0000313" key="1">
    <source>
        <dbReference type="EMBL" id="QHR91453.1"/>
    </source>
</evidence>
<geneLocation type="mitochondrion" evidence="1"/>
<reference evidence="1" key="1">
    <citation type="submission" date="2019-03" db="EMBL/GenBank/DDBJ databases">
        <title>Largest Complete Mitochondrial Genome of a Gymnosperm, Sitka Spruce (Picea sitchensis), Indicates Complex Physical Structure.</title>
        <authorList>
            <person name="Jackman S.D."/>
            <person name="Coombe L."/>
            <person name="Warren R."/>
            <person name="Kirk H."/>
            <person name="Trinh E."/>
            <person name="McLeod T."/>
            <person name="Pleasance S."/>
            <person name="Pandoh P."/>
            <person name="Zhao Y."/>
            <person name="Coope R."/>
            <person name="Bousquet J."/>
            <person name="Bohlmann J.C."/>
            <person name="Jones S.J.M."/>
            <person name="Birol I."/>
        </authorList>
    </citation>
    <scope>NUCLEOTIDE SEQUENCE</scope>
    <source>
        <strain evidence="1">Q903</strain>
    </source>
</reference>
<protein>
    <submittedName>
        <fullName evidence="1">Uncharacterized protein</fullName>
    </submittedName>
</protein>
<keyword evidence="1" id="KW-0496">Mitochondrion</keyword>
<gene>
    <name evidence="1" type="primary">orf05519</name>
    <name evidence="1" type="ORF">Q903MT_gene5487</name>
</gene>
<organism evidence="1">
    <name type="scientific">Picea sitchensis</name>
    <name type="common">Sitka spruce</name>
    <name type="synonym">Pinus sitchensis</name>
    <dbReference type="NCBI Taxonomy" id="3332"/>
    <lineage>
        <taxon>Eukaryota</taxon>
        <taxon>Viridiplantae</taxon>
        <taxon>Streptophyta</taxon>
        <taxon>Embryophyta</taxon>
        <taxon>Tracheophyta</taxon>
        <taxon>Spermatophyta</taxon>
        <taxon>Pinopsida</taxon>
        <taxon>Pinidae</taxon>
        <taxon>Conifers I</taxon>
        <taxon>Pinales</taxon>
        <taxon>Pinaceae</taxon>
        <taxon>Picea</taxon>
    </lineage>
</organism>
<name>A0A6B9XTQ6_PICSI</name>
<proteinExistence type="predicted"/>
<dbReference type="AlphaFoldDB" id="A0A6B9XTQ6"/>
<dbReference type="EMBL" id="MK697702">
    <property type="protein sequence ID" value="QHR91453.1"/>
    <property type="molecule type" value="Genomic_DNA"/>
</dbReference>
<sequence length="44" mass="4922">MRDQTIPTRPAICREGGSERLAFSVVPAVANLLPYCSCLREMRI</sequence>